<sequence length="114" mass="13053">MHHRKMVDKNSQRKNLDCQANGGVAAVDQIFGNYTWNLQTERWSMVLCHNIIGLNPNFFFRPQNPELHKGSPNCFSQSFQRNSFHKKLSGKEPKPTITGADERCGVNRNATNFC</sequence>
<dbReference type="Proteomes" id="UP000646548">
    <property type="component" value="Unassembled WGS sequence"/>
</dbReference>
<evidence type="ECO:0000313" key="2">
    <source>
        <dbReference type="Proteomes" id="UP000646548"/>
    </source>
</evidence>
<reference evidence="1" key="1">
    <citation type="journal article" name="BMC Genomics">
        <title>Long-read sequencing and de novo genome assembly of marine medaka (Oryzias melastigma).</title>
        <authorList>
            <person name="Liang P."/>
            <person name="Saqib H.S.A."/>
            <person name="Ni X."/>
            <person name="Shen Y."/>
        </authorList>
    </citation>
    <scope>NUCLEOTIDE SEQUENCE</scope>
    <source>
        <strain evidence="1">Bigg-433</strain>
    </source>
</reference>
<protein>
    <submittedName>
        <fullName evidence="1">Uncharacterized protein</fullName>
    </submittedName>
</protein>
<dbReference type="AlphaFoldDB" id="A0A834FB23"/>
<dbReference type="EMBL" id="WKFB01000207">
    <property type="protein sequence ID" value="KAF6731840.1"/>
    <property type="molecule type" value="Genomic_DNA"/>
</dbReference>
<evidence type="ECO:0000313" key="1">
    <source>
        <dbReference type="EMBL" id="KAF6731840.1"/>
    </source>
</evidence>
<organism evidence="1 2">
    <name type="scientific">Oryzias melastigma</name>
    <name type="common">Marine medaka</name>
    <dbReference type="NCBI Taxonomy" id="30732"/>
    <lineage>
        <taxon>Eukaryota</taxon>
        <taxon>Metazoa</taxon>
        <taxon>Chordata</taxon>
        <taxon>Craniata</taxon>
        <taxon>Vertebrata</taxon>
        <taxon>Euteleostomi</taxon>
        <taxon>Actinopterygii</taxon>
        <taxon>Neopterygii</taxon>
        <taxon>Teleostei</taxon>
        <taxon>Neoteleostei</taxon>
        <taxon>Acanthomorphata</taxon>
        <taxon>Ovalentaria</taxon>
        <taxon>Atherinomorphae</taxon>
        <taxon>Beloniformes</taxon>
        <taxon>Adrianichthyidae</taxon>
        <taxon>Oryziinae</taxon>
        <taxon>Oryzias</taxon>
    </lineage>
</organism>
<comment type="caution">
    <text evidence="1">The sequence shown here is derived from an EMBL/GenBank/DDBJ whole genome shotgun (WGS) entry which is preliminary data.</text>
</comment>
<proteinExistence type="predicted"/>
<accession>A0A834FB23</accession>
<gene>
    <name evidence="1" type="ORF">FQA47_020787</name>
</gene>
<name>A0A834FB23_ORYME</name>